<reference evidence="5" key="3">
    <citation type="submission" date="2025-09" db="UniProtKB">
        <authorList>
            <consortium name="Ensembl"/>
        </authorList>
    </citation>
    <scope>IDENTIFICATION</scope>
</reference>
<evidence type="ECO:0000256" key="3">
    <source>
        <dbReference type="ARBA" id="ARBA00023212"/>
    </source>
</evidence>
<keyword evidence="3" id="KW-0206">Cytoskeleton</keyword>
<dbReference type="Pfam" id="PF06657">
    <property type="entry name" value="Cep57_MT_bd"/>
    <property type="match status" value="1"/>
</dbReference>
<reference evidence="5 6" key="1">
    <citation type="submission" date="2019-11" db="EMBL/GenBank/DDBJ databases">
        <title>Strigops habroptila (kakapo) genome, bStrHab1, primary haplotype, v2.</title>
        <authorList>
            <person name="Jarvis E.D."/>
            <person name="Howard J."/>
            <person name="Rhie A."/>
            <person name="Phillippy A."/>
            <person name="Korlach J."/>
            <person name="Digby A."/>
            <person name="Iorns D."/>
            <person name="Eason D."/>
            <person name="Robertson B."/>
            <person name="Raemaekers T."/>
            <person name="Howe K."/>
            <person name="Lewin H."/>
            <person name="Damas J."/>
            <person name="Hastie A."/>
            <person name="Tracey A."/>
            <person name="Chow W."/>
            <person name="Fedrigo O."/>
        </authorList>
    </citation>
    <scope>NUCLEOTIDE SEQUENCE [LARGE SCALE GENOMIC DNA]</scope>
</reference>
<feature type="domain" description="Cep57 centrosome microtubule-binding" evidence="4">
    <location>
        <begin position="90"/>
        <end position="136"/>
    </location>
</feature>
<dbReference type="PANTHER" id="PTHR19336:SF10">
    <property type="entry name" value="CENTROSOMAL PROTEIN CEP57L1"/>
    <property type="match status" value="1"/>
</dbReference>
<sequence length="182" mass="21021">MGFCAETVWRSYAFCLDSRRTCQSCKGVVEERQCPARKWAGCGRSLCIRRECMYLSSRTSKYGLQQHFLSHVLSLRDHIMNTLCAILVFNSEHQELLKQIQETQDSKVHEHLERELGCLVKQMEIKGEQISKLKKHEATVRIKLSLECLCQGVPGWVFIIRLLGRCSCTSNSFLRSRKNAYS</sequence>
<protein>
    <recommendedName>
        <fullName evidence="4">Cep57 centrosome microtubule-binding domain-containing protein</fullName>
    </recommendedName>
</protein>
<dbReference type="GO" id="GO:0005813">
    <property type="term" value="C:centrosome"/>
    <property type="evidence" value="ECO:0007669"/>
    <property type="project" value="TreeGrafter"/>
</dbReference>
<dbReference type="GO" id="GO:0008017">
    <property type="term" value="F:microtubule binding"/>
    <property type="evidence" value="ECO:0007669"/>
    <property type="project" value="InterPro"/>
</dbReference>
<evidence type="ECO:0000259" key="4">
    <source>
        <dbReference type="Pfam" id="PF06657"/>
    </source>
</evidence>
<dbReference type="Gene3D" id="1.20.58.90">
    <property type="match status" value="1"/>
</dbReference>
<proteinExistence type="predicted"/>
<accession>A0A672TFZ4</accession>
<dbReference type="AlphaFoldDB" id="A0A672TFZ4"/>
<dbReference type="InParanoid" id="A0A672TFZ4"/>
<organism evidence="5 6">
    <name type="scientific">Strigops habroptila</name>
    <name type="common">Kakapo</name>
    <dbReference type="NCBI Taxonomy" id="2489341"/>
    <lineage>
        <taxon>Eukaryota</taxon>
        <taxon>Metazoa</taxon>
        <taxon>Chordata</taxon>
        <taxon>Craniata</taxon>
        <taxon>Vertebrata</taxon>
        <taxon>Euteleostomi</taxon>
        <taxon>Archelosauria</taxon>
        <taxon>Archosauria</taxon>
        <taxon>Dinosauria</taxon>
        <taxon>Saurischia</taxon>
        <taxon>Theropoda</taxon>
        <taxon>Coelurosauria</taxon>
        <taxon>Aves</taxon>
        <taxon>Neognathae</taxon>
        <taxon>Neoaves</taxon>
        <taxon>Telluraves</taxon>
        <taxon>Australaves</taxon>
        <taxon>Psittaciformes</taxon>
        <taxon>Psittacidae</taxon>
        <taxon>Strigops</taxon>
    </lineage>
</organism>
<evidence type="ECO:0000256" key="2">
    <source>
        <dbReference type="ARBA" id="ARBA00022490"/>
    </source>
</evidence>
<dbReference type="InterPro" id="IPR051756">
    <property type="entry name" value="Centrosomal_MT-associated"/>
</dbReference>
<name>A0A672TFZ4_STRHB</name>
<dbReference type="InterPro" id="IPR024957">
    <property type="entry name" value="Cep57_MT-bd_dom"/>
</dbReference>
<reference evidence="5" key="2">
    <citation type="submission" date="2025-08" db="UniProtKB">
        <authorList>
            <consortium name="Ensembl"/>
        </authorList>
    </citation>
    <scope>IDENTIFICATION</scope>
</reference>
<dbReference type="Ensembl" id="ENSSHBT00005000531.1">
    <property type="protein sequence ID" value="ENSSHBP00005000429.1"/>
    <property type="gene ID" value="ENSSHBG00005000412.1"/>
</dbReference>
<evidence type="ECO:0000313" key="5">
    <source>
        <dbReference type="Ensembl" id="ENSSHBP00005000429.1"/>
    </source>
</evidence>
<evidence type="ECO:0000313" key="6">
    <source>
        <dbReference type="Proteomes" id="UP000472266"/>
    </source>
</evidence>
<dbReference type="Proteomes" id="UP000472266">
    <property type="component" value="Chromosome 7"/>
</dbReference>
<dbReference type="PANTHER" id="PTHR19336">
    <property type="entry name" value="UNCHARACTERIZED DUF1167"/>
    <property type="match status" value="1"/>
</dbReference>
<keyword evidence="6" id="KW-1185">Reference proteome</keyword>
<comment type="subcellular location">
    <subcellularLocation>
        <location evidence="1">Cytoplasm</location>
        <location evidence="1">Cytoskeleton</location>
        <location evidence="1">Microtubule organizing center</location>
    </subcellularLocation>
</comment>
<keyword evidence="2" id="KW-0963">Cytoplasm</keyword>
<evidence type="ECO:0000256" key="1">
    <source>
        <dbReference type="ARBA" id="ARBA00004267"/>
    </source>
</evidence>